<evidence type="ECO:0000313" key="1">
    <source>
        <dbReference type="EMBL" id="KAF5546920.1"/>
    </source>
</evidence>
<gene>
    <name evidence="1" type="ORF">FMEXI_5425</name>
</gene>
<evidence type="ECO:0000313" key="2">
    <source>
        <dbReference type="Proteomes" id="UP000522262"/>
    </source>
</evidence>
<reference evidence="1 2" key="1">
    <citation type="submission" date="2020-05" db="EMBL/GenBank/DDBJ databases">
        <title>Identification and distribution of gene clusters putatively required for synthesis of sphingolipid metabolism inhibitors in phylogenetically diverse species of the filamentous fungus Fusarium.</title>
        <authorList>
            <person name="Kim H.-S."/>
            <person name="Busman M."/>
            <person name="Brown D.W."/>
            <person name="Divon H."/>
            <person name="Uhlig S."/>
            <person name="Proctor R.H."/>
        </authorList>
    </citation>
    <scope>NUCLEOTIDE SEQUENCE [LARGE SCALE GENOMIC DNA]</scope>
    <source>
        <strain evidence="1 2">NRRL 53147</strain>
    </source>
</reference>
<accession>A0A8H5J3N0</accession>
<dbReference type="EMBL" id="JAAOAM010000111">
    <property type="protein sequence ID" value="KAF5546920.1"/>
    <property type="molecule type" value="Genomic_DNA"/>
</dbReference>
<comment type="caution">
    <text evidence="1">The sequence shown here is derived from an EMBL/GenBank/DDBJ whole genome shotgun (WGS) entry which is preliminary data.</text>
</comment>
<dbReference type="SUPFAM" id="SSF52047">
    <property type="entry name" value="RNI-like"/>
    <property type="match status" value="1"/>
</dbReference>
<name>A0A8H5J3N0_9HYPO</name>
<protein>
    <submittedName>
        <fullName evidence="1">Uncharacterized protein</fullName>
    </submittedName>
</protein>
<dbReference type="AlphaFoldDB" id="A0A8H5J3N0"/>
<organism evidence="1 2">
    <name type="scientific">Fusarium mexicanum</name>
    <dbReference type="NCBI Taxonomy" id="751941"/>
    <lineage>
        <taxon>Eukaryota</taxon>
        <taxon>Fungi</taxon>
        <taxon>Dikarya</taxon>
        <taxon>Ascomycota</taxon>
        <taxon>Pezizomycotina</taxon>
        <taxon>Sordariomycetes</taxon>
        <taxon>Hypocreomycetidae</taxon>
        <taxon>Hypocreales</taxon>
        <taxon>Nectriaceae</taxon>
        <taxon>Fusarium</taxon>
        <taxon>Fusarium fujikuroi species complex</taxon>
    </lineage>
</organism>
<sequence>MRSDYDVTNLMFGADTAAELDFYQGEPKPRLEPLLLDTVMQGRPPVSNCRLLQMPNEILAKIVSFVAEDKDALQQLALVDSDCCGLSRASQFSEFRFDYSPNKIRLLLLLAQGMIGQDRPGILDCIRKFTFKPDPSQVRDIHPYIWRRFQEDPDEEYGGAAEIKEQGARHFKQIQHDVALNFKAMRNLETLVWDCNFPLDKDTWSLLACSTAHNLLINGTLIAENFSLGPPLTTPSWPLRSLVLMNVRLNPEAWKPLSLGTDSKSFPKLRQLRIKPGRDAIDEASFASLLSAPLKSLEPSHSSFRLFEHQIRSRIEEPYLDLEELVIELTENPQLATELILKHNSLKKLWVAQNYYMSGRDNSLDRVLIPGLGKGRFNNLRSLYVQFGGQNKDAGYDKDHFYILPESLATICELTTLEQLGLRCDEMEYESYSYEDYTGVTFPIWLIDHGKLQAHLQSLKNLKMLVIRGDTYPSRAGEDSSHTGYYRQAYANPEDFQTAEDHPELGPFVQERGESRVAWQHAHLYRMLEHARSYRAMLPKLEWILCGKRPMRFIEDAQGVVQPHPVGNEMDECKTFIGRVFGLASEVEIAHLTN</sequence>
<dbReference type="Proteomes" id="UP000522262">
    <property type="component" value="Unassembled WGS sequence"/>
</dbReference>
<proteinExistence type="predicted"/>
<keyword evidence="2" id="KW-1185">Reference proteome</keyword>